<dbReference type="GeneID" id="92710602"/>
<dbReference type="eggNOG" id="ENOG5033X6Q">
    <property type="taxonomic scope" value="Bacteria"/>
</dbReference>
<dbReference type="RefSeq" id="WP_025835196.1">
    <property type="nucleotide sequence ID" value="NZ_FQZN01000002.1"/>
</dbReference>
<keyword evidence="2" id="KW-1185">Reference proteome</keyword>
<evidence type="ECO:0000313" key="2">
    <source>
        <dbReference type="Proteomes" id="UP000184192"/>
    </source>
</evidence>
<reference evidence="2" key="1">
    <citation type="submission" date="2016-11" db="EMBL/GenBank/DDBJ databases">
        <authorList>
            <person name="Varghese N."/>
            <person name="Submissions S."/>
        </authorList>
    </citation>
    <scope>NUCLEOTIDE SEQUENCE [LARGE SCALE GENOMIC DNA]</scope>
    <source>
        <strain evidence="2">DSM 26884</strain>
    </source>
</reference>
<evidence type="ECO:0000313" key="1">
    <source>
        <dbReference type="EMBL" id="SHI41033.1"/>
    </source>
</evidence>
<dbReference type="EMBL" id="FQZN01000002">
    <property type="protein sequence ID" value="SHI41033.1"/>
    <property type="molecule type" value="Genomic_DNA"/>
</dbReference>
<accession>A0A1M6AXW2</accession>
<sequence>MAKYDVTVDTRDMANKIDTVSDKVSGVTTAVVAMEAAVIAAERDATNKLCKRLNKGFFSLVASQIEQKNATALSAVNAYFSELEEQGGALLDLKKRMDDDFVILTGRYSKLFRGLDTALHNRIHELDKPVIRFCEQDITHTLNRVYYQIASVPVNQTESLSTSQAIAAAHVKHNAQALIAQMTNFLTTCKQQSAKMQKIKLNSFVGKSVFRYLPAILLVKRGDAGEVMETKLPSGLEQLIGQHSCMKIREGMERKIESSGWENISMESQRMVAGKLERLIATSDLSERVKENMKKLIARNETWLNTKEG</sequence>
<protein>
    <submittedName>
        <fullName evidence="1">Uncharacterized protein</fullName>
    </submittedName>
</protein>
<dbReference type="AlphaFoldDB" id="A0A1M6AXW2"/>
<gene>
    <name evidence="1" type="ORF">SAMN05444350_10261</name>
</gene>
<name>A0A1M6AXW2_9BACE</name>
<organism evidence="1 2">
    <name type="scientific">Bacteroides stercorirosoris</name>
    <dbReference type="NCBI Taxonomy" id="871324"/>
    <lineage>
        <taxon>Bacteria</taxon>
        <taxon>Pseudomonadati</taxon>
        <taxon>Bacteroidota</taxon>
        <taxon>Bacteroidia</taxon>
        <taxon>Bacteroidales</taxon>
        <taxon>Bacteroidaceae</taxon>
        <taxon>Bacteroides</taxon>
    </lineage>
</organism>
<proteinExistence type="predicted"/>
<dbReference type="Proteomes" id="UP000184192">
    <property type="component" value="Unassembled WGS sequence"/>
</dbReference>